<dbReference type="Pfam" id="PF21028">
    <property type="entry name" value="DUF1285_C"/>
    <property type="match status" value="1"/>
</dbReference>
<proteinExistence type="predicted"/>
<dbReference type="Gene3D" id="3.10.540.10">
    <property type="entry name" value="duf1285 like domain"/>
    <property type="match status" value="1"/>
</dbReference>
<evidence type="ECO:0000313" key="4">
    <source>
        <dbReference type="Proteomes" id="UP001216595"/>
    </source>
</evidence>
<accession>A0ABT5IBM6</accession>
<name>A0ABT5IBM6_9CAUL</name>
<sequence length="168" mass="19005">MNGWLNEAARFPDKDYPVESWQPSLCGAIDILIRRDGVWLHEGRPITRPALVRLFSKLLRRDAEGYVLVTPAEKLTLRVEDLPFRIVDFEGSVFRSDQDDPLPLSADHPLVIDVQGEAWLPRLRVRGDLWGRLTRACTARLFETAEMDGGAVRVELGGQRFEIPVVSA</sequence>
<dbReference type="RefSeq" id="WP_272740342.1">
    <property type="nucleotide sequence ID" value="NZ_JAQQKW010000002.1"/>
</dbReference>
<feature type="domain" description="DUF1285" evidence="1">
    <location>
        <begin position="17"/>
        <end position="81"/>
    </location>
</feature>
<gene>
    <name evidence="3" type="ORF">PQU94_04735</name>
</gene>
<evidence type="ECO:0000259" key="2">
    <source>
        <dbReference type="Pfam" id="PF21028"/>
    </source>
</evidence>
<dbReference type="InterPro" id="IPR048341">
    <property type="entry name" value="DUF1285_N"/>
</dbReference>
<dbReference type="EMBL" id="JAQQKW010000002">
    <property type="protein sequence ID" value="MDC7693585.1"/>
    <property type="molecule type" value="Genomic_DNA"/>
</dbReference>
<comment type="caution">
    <text evidence="3">The sequence shown here is derived from an EMBL/GenBank/DDBJ whole genome shotgun (WGS) entry which is preliminary data.</text>
</comment>
<feature type="domain" description="DUF1285" evidence="2">
    <location>
        <begin position="93"/>
        <end position="162"/>
    </location>
</feature>
<dbReference type="Pfam" id="PF06938">
    <property type="entry name" value="DUF1285_N"/>
    <property type="match status" value="1"/>
</dbReference>
<reference evidence="3 4" key="1">
    <citation type="submission" date="2023-01" db="EMBL/GenBank/DDBJ databases">
        <title>Novel species of the genus Asticcacaulis isolated from rivers.</title>
        <authorList>
            <person name="Lu H."/>
        </authorList>
    </citation>
    <scope>NUCLEOTIDE SEQUENCE [LARGE SCALE GENOMIC DNA]</scope>
    <source>
        <strain evidence="3 4">DXS10W</strain>
    </source>
</reference>
<evidence type="ECO:0000313" key="3">
    <source>
        <dbReference type="EMBL" id="MDC7693585.1"/>
    </source>
</evidence>
<keyword evidence="4" id="KW-1185">Reference proteome</keyword>
<dbReference type="InterPro" id="IPR048342">
    <property type="entry name" value="DUF1285_C"/>
</dbReference>
<organism evidence="3 4">
    <name type="scientific">Asticcacaulis currens</name>
    <dbReference type="NCBI Taxonomy" id="2984210"/>
    <lineage>
        <taxon>Bacteria</taxon>
        <taxon>Pseudomonadati</taxon>
        <taxon>Pseudomonadota</taxon>
        <taxon>Alphaproteobacteria</taxon>
        <taxon>Caulobacterales</taxon>
        <taxon>Caulobacteraceae</taxon>
        <taxon>Asticcacaulis</taxon>
    </lineage>
</organism>
<dbReference type="Proteomes" id="UP001216595">
    <property type="component" value="Unassembled WGS sequence"/>
</dbReference>
<protein>
    <submittedName>
        <fullName evidence="3">DUF1285 domain-containing protein</fullName>
    </submittedName>
</protein>
<evidence type="ECO:0000259" key="1">
    <source>
        <dbReference type="Pfam" id="PF06938"/>
    </source>
</evidence>